<dbReference type="Gene3D" id="4.10.60.10">
    <property type="entry name" value="Zinc finger, CCHC-type"/>
    <property type="match status" value="1"/>
</dbReference>
<feature type="compositionally biased region" description="Polar residues" evidence="1">
    <location>
        <begin position="277"/>
        <end position="309"/>
    </location>
</feature>
<dbReference type="Proteomes" id="UP000652761">
    <property type="component" value="Unassembled WGS sequence"/>
</dbReference>
<organism evidence="2 3">
    <name type="scientific">Colocasia esculenta</name>
    <name type="common">Wild taro</name>
    <name type="synonym">Arum esculentum</name>
    <dbReference type="NCBI Taxonomy" id="4460"/>
    <lineage>
        <taxon>Eukaryota</taxon>
        <taxon>Viridiplantae</taxon>
        <taxon>Streptophyta</taxon>
        <taxon>Embryophyta</taxon>
        <taxon>Tracheophyta</taxon>
        <taxon>Spermatophyta</taxon>
        <taxon>Magnoliopsida</taxon>
        <taxon>Liliopsida</taxon>
        <taxon>Araceae</taxon>
        <taxon>Aroideae</taxon>
        <taxon>Colocasieae</taxon>
        <taxon>Colocasia</taxon>
    </lineage>
</organism>
<dbReference type="AlphaFoldDB" id="A0A843X5X2"/>
<dbReference type="InterPro" id="IPR036875">
    <property type="entry name" value="Znf_CCHC_sf"/>
</dbReference>
<accession>A0A843X5X2</accession>
<evidence type="ECO:0008006" key="4">
    <source>
        <dbReference type="Google" id="ProtNLM"/>
    </source>
</evidence>
<dbReference type="EMBL" id="NMUH01005830">
    <property type="protein sequence ID" value="MQM13795.1"/>
    <property type="molecule type" value="Genomic_DNA"/>
</dbReference>
<evidence type="ECO:0000313" key="3">
    <source>
        <dbReference type="Proteomes" id="UP000652761"/>
    </source>
</evidence>
<protein>
    <recommendedName>
        <fullName evidence="4">CCHC-type domain-containing protein</fullName>
    </recommendedName>
</protein>
<sequence length="439" mass="49749">MVKRAQLLEDATDFIDCIKGKFVKKEVTLGQSSAKPTNGKKRPFNITEGSSQERKPKVFVPNTLTKSHCKHCDKLGHTADECLRKADTCLRCGSREHCIPECPLLKENERSLLDHRGRLPRPRLAVETAQEPGGKLPWGLVWNFLGLPKEGFTNTFDPLGVFLKGKYPIHNVPPWLREVGVAERRPVRTSRDVMSGRSSRPRRRKDLYFPHRRLWIMEYSCKVWCKPCRRRLIPRQHSRHSWRLRQEGEMEQYLEEKKASQKRPAATFQWQDKKKTVYQTPQRSVAVGSSQRPQDQRLPKTSTGSSAWSASPIVATAAPATGRLGRPQAPARVFALAREDAEQAEHVTEGEMSSKTCTKNKVQMMKIYMKSKYLPTVGKIPVDSYTQARRPIFSTDVLVDSTPATCRQEEAPRTPKSSVCLCLSTAPSRLSTATAFQGL</sequence>
<dbReference type="GO" id="GO:0003676">
    <property type="term" value="F:nucleic acid binding"/>
    <property type="evidence" value="ECO:0007669"/>
    <property type="project" value="InterPro"/>
</dbReference>
<dbReference type="SUPFAM" id="SSF57756">
    <property type="entry name" value="Retrovirus zinc finger-like domains"/>
    <property type="match status" value="1"/>
</dbReference>
<dbReference type="GO" id="GO:0008270">
    <property type="term" value="F:zinc ion binding"/>
    <property type="evidence" value="ECO:0007669"/>
    <property type="project" value="InterPro"/>
</dbReference>
<evidence type="ECO:0000313" key="2">
    <source>
        <dbReference type="EMBL" id="MQM13795.1"/>
    </source>
</evidence>
<reference evidence="2" key="1">
    <citation type="submission" date="2017-07" db="EMBL/GenBank/DDBJ databases">
        <title>Taro Niue Genome Assembly and Annotation.</title>
        <authorList>
            <person name="Atibalentja N."/>
            <person name="Keating K."/>
            <person name="Fields C.J."/>
        </authorList>
    </citation>
    <scope>NUCLEOTIDE SEQUENCE</scope>
    <source>
        <strain evidence="2">Niue_2</strain>
        <tissue evidence="2">Leaf</tissue>
    </source>
</reference>
<proteinExistence type="predicted"/>
<gene>
    <name evidence="2" type="ORF">Taro_046721</name>
</gene>
<evidence type="ECO:0000256" key="1">
    <source>
        <dbReference type="SAM" id="MobiDB-lite"/>
    </source>
</evidence>
<feature type="region of interest" description="Disordered" evidence="1">
    <location>
        <begin position="255"/>
        <end position="310"/>
    </location>
</feature>
<comment type="caution">
    <text evidence="2">The sequence shown here is derived from an EMBL/GenBank/DDBJ whole genome shotgun (WGS) entry which is preliminary data.</text>
</comment>
<dbReference type="OrthoDB" id="7608935at2759"/>
<feature type="region of interest" description="Disordered" evidence="1">
    <location>
        <begin position="30"/>
        <end position="56"/>
    </location>
</feature>
<keyword evidence="3" id="KW-1185">Reference proteome</keyword>
<name>A0A843X5X2_COLES</name>